<evidence type="ECO:0000256" key="2">
    <source>
        <dbReference type="ARBA" id="ARBA00004370"/>
    </source>
</evidence>
<gene>
    <name evidence="14" type="ORF">K503DRAFT_570177</name>
</gene>
<keyword evidence="7" id="KW-0479">Metal-binding</keyword>
<evidence type="ECO:0000256" key="7">
    <source>
        <dbReference type="ARBA" id="ARBA00022723"/>
    </source>
</evidence>
<feature type="transmembrane region" description="Helical" evidence="13">
    <location>
        <begin position="6"/>
        <end position="26"/>
    </location>
</feature>
<dbReference type="EMBL" id="KV448198">
    <property type="protein sequence ID" value="OAX40849.1"/>
    <property type="molecule type" value="Genomic_DNA"/>
</dbReference>
<keyword evidence="12 13" id="KW-0472">Membrane</keyword>
<dbReference type="AlphaFoldDB" id="A0A1B7N7L2"/>
<evidence type="ECO:0000256" key="11">
    <source>
        <dbReference type="ARBA" id="ARBA00023033"/>
    </source>
</evidence>
<comment type="pathway">
    <text evidence="3">Secondary metabolite biosynthesis; terpenoid biosynthesis.</text>
</comment>
<keyword evidence="6 13" id="KW-0812">Transmembrane</keyword>
<dbReference type="STRING" id="1314800.A0A1B7N7L2"/>
<accession>A0A1B7N7L2</accession>
<reference evidence="14 15" key="1">
    <citation type="submission" date="2016-06" db="EMBL/GenBank/DDBJ databases">
        <title>Comparative genomics of the ectomycorrhizal sister species Rhizopogon vinicolor and Rhizopogon vesiculosus (Basidiomycota: Boletales) reveals a divergence of the mating type B locus.</title>
        <authorList>
            <consortium name="DOE Joint Genome Institute"/>
            <person name="Mujic A.B."/>
            <person name="Kuo A."/>
            <person name="Tritt A."/>
            <person name="Lipzen A."/>
            <person name="Chen C."/>
            <person name="Johnson J."/>
            <person name="Sharma A."/>
            <person name="Barry K."/>
            <person name="Grigoriev I.V."/>
            <person name="Spatafora J.W."/>
        </authorList>
    </citation>
    <scope>NUCLEOTIDE SEQUENCE [LARGE SCALE GENOMIC DNA]</scope>
    <source>
        <strain evidence="14 15">AM-OR11-026</strain>
    </source>
</reference>
<keyword evidence="5" id="KW-0349">Heme</keyword>
<comment type="cofactor">
    <cofactor evidence="1">
        <name>heme</name>
        <dbReference type="ChEBI" id="CHEBI:30413"/>
    </cofactor>
</comment>
<dbReference type="GO" id="GO:0005506">
    <property type="term" value="F:iron ion binding"/>
    <property type="evidence" value="ECO:0007669"/>
    <property type="project" value="InterPro"/>
</dbReference>
<dbReference type="InterPro" id="IPR050121">
    <property type="entry name" value="Cytochrome_P450_monoxygenase"/>
</dbReference>
<dbReference type="InterPro" id="IPR001128">
    <property type="entry name" value="Cyt_P450"/>
</dbReference>
<dbReference type="GO" id="GO:0020037">
    <property type="term" value="F:heme binding"/>
    <property type="evidence" value="ECO:0007669"/>
    <property type="project" value="InterPro"/>
</dbReference>
<comment type="subcellular location">
    <subcellularLocation>
        <location evidence="2">Membrane</location>
    </subcellularLocation>
</comment>
<organism evidence="14 15">
    <name type="scientific">Rhizopogon vinicolor AM-OR11-026</name>
    <dbReference type="NCBI Taxonomy" id="1314800"/>
    <lineage>
        <taxon>Eukaryota</taxon>
        <taxon>Fungi</taxon>
        <taxon>Dikarya</taxon>
        <taxon>Basidiomycota</taxon>
        <taxon>Agaricomycotina</taxon>
        <taxon>Agaricomycetes</taxon>
        <taxon>Agaricomycetidae</taxon>
        <taxon>Boletales</taxon>
        <taxon>Suillineae</taxon>
        <taxon>Rhizopogonaceae</taxon>
        <taxon>Rhizopogon</taxon>
    </lineage>
</organism>
<dbReference type="Gene3D" id="1.10.630.10">
    <property type="entry name" value="Cytochrome P450"/>
    <property type="match status" value="1"/>
</dbReference>
<evidence type="ECO:0000313" key="15">
    <source>
        <dbReference type="Proteomes" id="UP000092154"/>
    </source>
</evidence>
<keyword evidence="8 13" id="KW-1133">Transmembrane helix</keyword>
<evidence type="ECO:0000256" key="13">
    <source>
        <dbReference type="SAM" id="Phobius"/>
    </source>
</evidence>
<evidence type="ECO:0000256" key="3">
    <source>
        <dbReference type="ARBA" id="ARBA00004721"/>
    </source>
</evidence>
<dbReference type="PANTHER" id="PTHR24305:SF166">
    <property type="entry name" value="CYTOCHROME P450 12A4, MITOCHONDRIAL-RELATED"/>
    <property type="match status" value="1"/>
</dbReference>
<dbReference type="InParanoid" id="A0A1B7N7L2"/>
<keyword evidence="15" id="KW-1185">Reference proteome</keyword>
<evidence type="ECO:0000256" key="4">
    <source>
        <dbReference type="ARBA" id="ARBA00010617"/>
    </source>
</evidence>
<dbReference type="InterPro" id="IPR036396">
    <property type="entry name" value="Cyt_P450_sf"/>
</dbReference>
<dbReference type="Proteomes" id="UP000092154">
    <property type="component" value="Unassembled WGS sequence"/>
</dbReference>
<keyword evidence="11" id="KW-0503">Monooxygenase</keyword>
<name>A0A1B7N7L2_9AGAM</name>
<evidence type="ECO:0000313" key="14">
    <source>
        <dbReference type="EMBL" id="OAX40849.1"/>
    </source>
</evidence>
<dbReference type="GO" id="GO:0016705">
    <property type="term" value="F:oxidoreductase activity, acting on paired donors, with incorporation or reduction of molecular oxygen"/>
    <property type="evidence" value="ECO:0007669"/>
    <property type="project" value="InterPro"/>
</dbReference>
<dbReference type="SUPFAM" id="SSF48264">
    <property type="entry name" value="Cytochrome P450"/>
    <property type="match status" value="1"/>
</dbReference>
<evidence type="ECO:0000256" key="5">
    <source>
        <dbReference type="ARBA" id="ARBA00022617"/>
    </source>
</evidence>
<dbReference type="PANTHER" id="PTHR24305">
    <property type="entry name" value="CYTOCHROME P450"/>
    <property type="match status" value="1"/>
</dbReference>
<evidence type="ECO:0000256" key="9">
    <source>
        <dbReference type="ARBA" id="ARBA00023002"/>
    </source>
</evidence>
<keyword evidence="10" id="KW-0408">Iron</keyword>
<feature type="non-terminal residue" evidence="14">
    <location>
        <position position="298"/>
    </location>
</feature>
<evidence type="ECO:0000256" key="12">
    <source>
        <dbReference type="ARBA" id="ARBA00023136"/>
    </source>
</evidence>
<protein>
    <submittedName>
        <fullName evidence="14">Cytochrome P450</fullName>
    </submittedName>
</protein>
<dbReference type="GO" id="GO:0016020">
    <property type="term" value="C:membrane"/>
    <property type="evidence" value="ECO:0007669"/>
    <property type="project" value="UniProtKB-SubCell"/>
</dbReference>
<dbReference type="GO" id="GO:0004497">
    <property type="term" value="F:monooxygenase activity"/>
    <property type="evidence" value="ECO:0007669"/>
    <property type="project" value="UniProtKB-KW"/>
</dbReference>
<proteinExistence type="inferred from homology"/>
<evidence type="ECO:0000256" key="1">
    <source>
        <dbReference type="ARBA" id="ARBA00001971"/>
    </source>
</evidence>
<evidence type="ECO:0000256" key="6">
    <source>
        <dbReference type="ARBA" id="ARBA00022692"/>
    </source>
</evidence>
<dbReference type="Pfam" id="PF00067">
    <property type="entry name" value="p450"/>
    <property type="match status" value="1"/>
</dbReference>
<dbReference type="OrthoDB" id="1470350at2759"/>
<evidence type="ECO:0000256" key="10">
    <source>
        <dbReference type="ARBA" id="ARBA00023004"/>
    </source>
</evidence>
<keyword evidence="9" id="KW-0560">Oxidoreductase</keyword>
<evidence type="ECO:0000256" key="8">
    <source>
        <dbReference type="ARBA" id="ARBA00022989"/>
    </source>
</evidence>
<comment type="similarity">
    <text evidence="4">Belongs to the cytochrome P450 family.</text>
</comment>
<sequence>MSFTTVMYPVFAAAGFAAVVIVYKVYLRYTCISLADVPGPESASFIMGNTKELYQGQVAEADFKWQAQYGNVVRFKGLFGEDQLMITDPAALQYIFGKVGYRFPKQRDRLVLAKMLHGEGISSADGEVHKRHRKVMLPAFGGPESKAFFPLFKGCAESMSNKWMDIISNSKEQSAVLDVSPWLSRAAMDAIGEAGFDIHFGCIDSNENALGRAYSNLLADVFGSRSDSEIFFQGVLRYIPSWIIKYLVKRSKNPRIARMREVGSLATSVAKQMVKDKAEVLLQGKGSRDVFSLLGGCA</sequence>